<evidence type="ECO:0000256" key="4">
    <source>
        <dbReference type="ARBA" id="ARBA00023136"/>
    </source>
</evidence>
<dbReference type="InterPro" id="IPR023299">
    <property type="entry name" value="ATPase_P-typ_cyto_dom_N"/>
</dbReference>
<dbReference type="Gene3D" id="3.30.70.330">
    <property type="match status" value="1"/>
</dbReference>
<dbReference type="EMBL" id="VEPZ02000855">
    <property type="protein sequence ID" value="KAE8716200.1"/>
    <property type="molecule type" value="Genomic_DNA"/>
</dbReference>
<feature type="signal peptide" evidence="7">
    <location>
        <begin position="1"/>
        <end position="22"/>
    </location>
</feature>
<evidence type="ECO:0000313" key="10">
    <source>
        <dbReference type="EMBL" id="KAE8716200.1"/>
    </source>
</evidence>
<dbReference type="InterPro" id="IPR023298">
    <property type="entry name" value="ATPase_P-typ_TM_dom_sf"/>
</dbReference>
<evidence type="ECO:0000256" key="1">
    <source>
        <dbReference type="ARBA" id="ARBA00004370"/>
    </source>
</evidence>
<dbReference type="Gene3D" id="3.60.10.10">
    <property type="entry name" value="Endonuclease/exonuclease/phosphatase"/>
    <property type="match status" value="1"/>
</dbReference>
<keyword evidence="7" id="KW-0732">Signal</keyword>
<comment type="subcellular location">
    <subcellularLocation>
        <location evidence="1">Membrane</location>
    </subcellularLocation>
</comment>
<dbReference type="FunFam" id="2.70.150.10:FF:000032">
    <property type="entry name" value="Phospholipid-transporting ATPase"/>
    <property type="match status" value="1"/>
</dbReference>
<dbReference type="InterPro" id="IPR036397">
    <property type="entry name" value="RNaseH_sf"/>
</dbReference>
<dbReference type="PANTHER" id="PTHR24092:SF19">
    <property type="entry name" value="PHOSPHOLIPID-TRANSPORTING ATPASE"/>
    <property type="match status" value="1"/>
</dbReference>
<name>A0A6A3BGE1_HIBSY</name>
<dbReference type="InterPro" id="IPR059000">
    <property type="entry name" value="ATPase_P-type_domA"/>
</dbReference>
<feature type="domain" description="RRM" evidence="8">
    <location>
        <begin position="483"/>
        <end position="563"/>
    </location>
</feature>
<keyword evidence="11" id="KW-1185">Reference proteome</keyword>
<evidence type="ECO:0000313" key="11">
    <source>
        <dbReference type="Proteomes" id="UP000436088"/>
    </source>
</evidence>
<evidence type="ECO:0000256" key="5">
    <source>
        <dbReference type="PROSITE-ProRule" id="PRU00176"/>
    </source>
</evidence>
<dbReference type="PANTHER" id="PTHR24092">
    <property type="entry name" value="PROBABLE PHOSPHOLIPID-TRANSPORTING ATPASE"/>
    <property type="match status" value="1"/>
</dbReference>
<dbReference type="CDD" id="cd00590">
    <property type="entry name" value="RRM_SF"/>
    <property type="match status" value="1"/>
</dbReference>
<dbReference type="InterPro" id="IPR035979">
    <property type="entry name" value="RBD_domain_sf"/>
</dbReference>
<dbReference type="Pfam" id="PF00078">
    <property type="entry name" value="RVT_1"/>
    <property type="match status" value="1"/>
</dbReference>
<dbReference type="SUPFAM" id="SSF81665">
    <property type="entry name" value="Calcium ATPase, transmembrane domain M"/>
    <property type="match status" value="1"/>
</dbReference>
<dbReference type="CDD" id="cd06222">
    <property type="entry name" value="RNase_H_like"/>
    <property type="match status" value="1"/>
</dbReference>
<dbReference type="SUPFAM" id="SSF81653">
    <property type="entry name" value="Calcium ATPase, transduction domain A"/>
    <property type="match status" value="1"/>
</dbReference>
<protein>
    <submittedName>
        <fullName evidence="10">Phospholipid-transporting ATPase 2</fullName>
    </submittedName>
</protein>
<dbReference type="GO" id="GO:0140326">
    <property type="term" value="F:ATPase-coupled intramembrane lipid transporter activity"/>
    <property type="evidence" value="ECO:0007669"/>
    <property type="project" value="TreeGrafter"/>
</dbReference>
<dbReference type="GO" id="GO:0004523">
    <property type="term" value="F:RNA-DNA hybrid ribonuclease activity"/>
    <property type="evidence" value="ECO:0007669"/>
    <property type="project" value="InterPro"/>
</dbReference>
<dbReference type="SUPFAM" id="SSF56672">
    <property type="entry name" value="DNA/RNA polymerases"/>
    <property type="match status" value="1"/>
</dbReference>
<accession>A0A6A3BGE1</accession>
<dbReference type="Gene3D" id="3.30.420.10">
    <property type="entry name" value="Ribonuclease H-like superfamily/Ribonuclease H"/>
    <property type="match status" value="1"/>
</dbReference>
<gene>
    <name evidence="10" type="ORF">F3Y22_tig00110156pilonHSYRG00555</name>
</gene>
<evidence type="ECO:0000256" key="7">
    <source>
        <dbReference type="SAM" id="SignalP"/>
    </source>
</evidence>
<organism evidence="10 11">
    <name type="scientific">Hibiscus syriacus</name>
    <name type="common">Rose of Sharon</name>
    <dbReference type="NCBI Taxonomy" id="106335"/>
    <lineage>
        <taxon>Eukaryota</taxon>
        <taxon>Viridiplantae</taxon>
        <taxon>Streptophyta</taxon>
        <taxon>Embryophyta</taxon>
        <taxon>Tracheophyta</taxon>
        <taxon>Spermatophyta</taxon>
        <taxon>Magnoliopsida</taxon>
        <taxon>eudicotyledons</taxon>
        <taxon>Gunneridae</taxon>
        <taxon>Pentapetalae</taxon>
        <taxon>rosids</taxon>
        <taxon>malvids</taxon>
        <taxon>Malvales</taxon>
        <taxon>Malvaceae</taxon>
        <taxon>Malvoideae</taxon>
        <taxon>Hibiscus</taxon>
    </lineage>
</organism>
<reference evidence="10" key="1">
    <citation type="submission" date="2019-09" db="EMBL/GenBank/DDBJ databases">
        <title>Draft genome information of white flower Hibiscus syriacus.</title>
        <authorList>
            <person name="Kim Y.-M."/>
        </authorList>
    </citation>
    <scope>NUCLEOTIDE SEQUENCE [LARGE SCALE GENOMIC DNA]</scope>
    <source>
        <strain evidence="10">YM2019G1</strain>
    </source>
</reference>
<keyword evidence="5" id="KW-0694">RNA-binding</keyword>
<dbReference type="SUPFAM" id="SSF53098">
    <property type="entry name" value="Ribonuclease H-like"/>
    <property type="match status" value="1"/>
</dbReference>
<dbReference type="Proteomes" id="UP000436088">
    <property type="component" value="Unassembled WGS sequence"/>
</dbReference>
<dbReference type="Pfam" id="PF13456">
    <property type="entry name" value="RVT_3"/>
    <property type="match status" value="1"/>
</dbReference>
<dbReference type="InterPro" id="IPR012677">
    <property type="entry name" value="Nucleotide-bd_a/b_plait_sf"/>
</dbReference>
<feature type="chain" id="PRO_5025548415" evidence="7">
    <location>
        <begin position="23"/>
        <end position="2160"/>
    </location>
</feature>
<dbReference type="InterPro" id="IPR008250">
    <property type="entry name" value="ATPase_P-typ_transduc_dom_A_sf"/>
</dbReference>
<dbReference type="Pfam" id="PF00076">
    <property type="entry name" value="RRM_1"/>
    <property type="match status" value="1"/>
</dbReference>
<dbReference type="PROSITE" id="PS50878">
    <property type="entry name" value="RT_POL"/>
    <property type="match status" value="1"/>
</dbReference>
<dbReference type="GO" id="GO:0045332">
    <property type="term" value="P:phospholipid translocation"/>
    <property type="evidence" value="ECO:0007669"/>
    <property type="project" value="TreeGrafter"/>
</dbReference>
<comment type="caution">
    <text evidence="10">The sequence shown here is derived from an EMBL/GenBank/DDBJ whole genome shotgun (WGS) entry which is preliminary data.</text>
</comment>
<dbReference type="Gene3D" id="3.40.1110.10">
    <property type="entry name" value="Calcium-transporting ATPase, cytoplasmic domain N"/>
    <property type="match status" value="1"/>
</dbReference>
<dbReference type="InterPro" id="IPR000477">
    <property type="entry name" value="RT_dom"/>
</dbReference>
<evidence type="ECO:0000259" key="9">
    <source>
        <dbReference type="PROSITE" id="PS50878"/>
    </source>
</evidence>
<dbReference type="InterPro" id="IPR043502">
    <property type="entry name" value="DNA/RNA_pol_sf"/>
</dbReference>
<dbReference type="InterPro" id="IPR018303">
    <property type="entry name" value="ATPase_P-typ_P_site"/>
</dbReference>
<keyword evidence="2 6" id="KW-0812">Transmembrane</keyword>
<feature type="transmembrane region" description="Helical" evidence="6">
    <location>
        <begin position="248"/>
        <end position="270"/>
    </location>
</feature>
<dbReference type="Gene3D" id="2.70.150.10">
    <property type="entry name" value="Calcium-transporting ATPase, cytoplasmic transduction domain A"/>
    <property type="match status" value="1"/>
</dbReference>
<keyword evidence="3 6" id="KW-1133">Transmembrane helix</keyword>
<evidence type="ECO:0000256" key="2">
    <source>
        <dbReference type="ARBA" id="ARBA00022692"/>
    </source>
</evidence>
<dbReference type="InterPro" id="IPR012337">
    <property type="entry name" value="RNaseH-like_sf"/>
</dbReference>
<dbReference type="PROSITE" id="PS00154">
    <property type="entry name" value="ATPASE_E1_E2"/>
    <property type="match status" value="1"/>
</dbReference>
<evidence type="ECO:0000256" key="6">
    <source>
        <dbReference type="SAM" id="Phobius"/>
    </source>
</evidence>
<proteinExistence type="predicted"/>
<dbReference type="GO" id="GO:0000166">
    <property type="term" value="F:nucleotide binding"/>
    <property type="evidence" value="ECO:0007669"/>
    <property type="project" value="InterPro"/>
</dbReference>
<dbReference type="InterPro" id="IPR044730">
    <property type="entry name" value="RNase_H-like_dom_plant"/>
</dbReference>
<dbReference type="SUPFAM" id="SSF54928">
    <property type="entry name" value="RNA-binding domain, RBD"/>
    <property type="match status" value="1"/>
</dbReference>
<dbReference type="SUPFAM" id="SSF81660">
    <property type="entry name" value="Metal cation-transporting ATPase, ATP-binding domain N"/>
    <property type="match status" value="1"/>
</dbReference>
<dbReference type="Pfam" id="PF00122">
    <property type="entry name" value="E1-E2_ATPase"/>
    <property type="match status" value="1"/>
</dbReference>
<dbReference type="GO" id="GO:0005886">
    <property type="term" value="C:plasma membrane"/>
    <property type="evidence" value="ECO:0007669"/>
    <property type="project" value="TreeGrafter"/>
</dbReference>
<dbReference type="InterPro" id="IPR002156">
    <property type="entry name" value="RNaseH_domain"/>
</dbReference>
<dbReference type="SMART" id="SM00360">
    <property type="entry name" value="RRM"/>
    <property type="match status" value="1"/>
</dbReference>
<dbReference type="PROSITE" id="PS50102">
    <property type="entry name" value="RRM"/>
    <property type="match status" value="1"/>
</dbReference>
<feature type="domain" description="Reverse transcriptase" evidence="9">
    <location>
        <begin position="1509"/>
        <end position="1740"/>
    </location>
</feature>
<dbReference type="Gene3D" id="3.40.50.1000">
    <property type="entry name" value="HAD superfamily/HAD-like"/>
    <property type="match status" value="1"/>
</dbReference>
<evidence type="ECO:0000259" key="8">
    <source>
        <dbReference type="PROSITE" id="PS50102"/>
    </source>
</evidence>
<dbReference type="GO" id="GO:0003723">
    <property type="term" value="F:RNA binding"/>
    <property type="evidence" value="ECO:0007669"/>
    <property type="project" value="UniProtKB-UniRule"/>
</dbReference>
<dbReference type="InterPro" id="IPR036691">
    <property type="entry name" value="Endo/exonu/phosph_ase_sf"/>
</dbReference>
<keyword evidence="4 6" id="KW-0472">Membrane</keyword>
<dbReference type="InterPro" id="IPR000504">
    <property type="entry name" value="RRM_dom"/>
</dbReference>
<evidence type="ECO:0000256" key="3">
    <source>
        <dbReference type="ARBA" id="ARBA00022989"/>
    </source>
</evidence>
<sequence>MNQYFLLIACLQLWSLITPVNPASTWGPLIFIFAVSASKEAWDDYNRYLSDKKANEKLVWVVRQGIRKHIQAQDIHVGNIVWLRENDEVPCDLVLIGTSDPQGLCYVETSALDGETDLKTRGIPATCMGIDFELLHKIKARFKYHKFIFSHFSPGVIECPNPDKDIRRFDANLRLFPPFIDNDVCPLTIKNTILQSCYLRNTEWACGVAVHTGKFLYMKFHGNETKLGMSRGIPEPKLTAMDAMIDKLTGAIFVFQIVVVMVLGIAGNVWKDTEARKQWYVLYPLEGPWYELLVIPLRFELLCSIMIPISIKVSLDLVKSLYAKFIDWDSEMIDYETGIPSHATNTAISEDLGQVEYIMTDKTGTLTENRMIFRRCCINGVFYGNESDDKLLNAVAGSSPDVIQFVTVMAICNTVIPIKSKTGAILYKAQSQDEDALVNAAAQLHMVYANKNANILGVTSYRKSTRIITMARELGRPSSDEEWTVFVDNLSKRVTRSELREIFIQYGKVVRVYIPNVIFKPNYKSSTFAFVQFALEKSCSRAVQNVNGTLIDGKRVSVGVAKYKKNSRGGTVGNKLQSAGNKQVIGDRGWQQVKTKKASSLRNGRTYDEVLMGDSSKNMEQVIVESEGGKGLKDNEVRNVWDMHIPNDDYGWVKYSLTGVVKYPLQPNMVKKAMAKEGFQVKIVSWGFVTNAVIVMFKSNEDFVKAWSNYRDKLFSWFQWLSPVMSEDGVPLAYGLVELVGLPLLCWNVPFLEKLAGRWGDLVCILDETRNKEDLSSARLLLRAASPYDIQESIIVGSYGRSFKVKISLGGSYYAATDVSGEELQEIPVNGDSSGKKVDSRGKSAEVVGTEVGTWGQKVVESGGFEEGGEHSLEKSSYTKSYGYGLSGNLECVMEPVSNKEYAGLGLRDVVDQSCSAQSDSNWDSFSPVTKIIPKGPAVKLKWDGLEEHNKCQSLHELIEVDSGGLRDKEGEGVQEEEENRMQMKVVSQSVKEVNKEISVKRKKRGFPVTTCMTLRAAQDGKKKKGHYARVYKRSRNRRIWFNSSNDAVFTGSEAITIQDQKGSDRTNCHQPSLEDVECVEADISSSLKFRRNSRKNRRGLINLALELVSINTAFSPVFSKLVEEAMATWEVSILLGISFKDGKETFIEKILCLEKGSEVVKDDGYDGGDFNAYIDPEEKLGKAQNWHTINIFRTFVQRAKLIDLPMSGGTFTWSSNREVSTWVRLDRFLISDTFLNCFPKITQNLLSNFVSDHKPVLLKDFCINWGPKPFRFFNYLLQEQGFDDFVVNLVGDEKNKRDYGGIFRTLQMAKNQIRRWQGISNVGLSDSIATLEGKIDNWERKSQGGILSKGEWDQMVEGKKELWRLLRIEESIWCQKSRSRWIKDGDRNTRFFHLSALTRNRANTIHSLKIKGDFISDIGMIRSTVFNFFKATYNTKSAMEVEGLNLEFAQLTAIQSASLEVEFSEQEVWQVISSSDSTKAPGPDGFTMGFYKKYWASLKEQIMEFFSDFYQGKMWDHGVNHTFITLIPKKCIPENIEDFRPISLSVSVRVIPGRQLLDCAFLANEGIDSWRKQGLKGVVFKVDFSRAYDTIEWHIIQRLMREMGFGERWCSWISQCISTASISVLVNGSPTKEFSIAKGLRQGCSLSPLLFNLVGELLHRMLSKAVDLGLFQVKSKLYGINVESDILEEWATNIGCAIGSFPTEYLGLPLGARMNSEKLWDPVIANFNKKLAGWKVTSLSLAGRLVLIKSVLSSLPIFFLSMFKMPATISQKLNSLMSDFLWGSREDKKRMHWVRWDYVCRPLSGGGLGVADLKVTNRALLGKWVWKFANDKNSMWKKFLCSKHNVSCHSMDINRVFSLKDSWIWRGIVNSYLKDDVIGSCLRSHAKLQIGNGKSIYFWSDTWNGDFPLKLLFPRIFALSSNKLGKVADFGSFGSSGWVWNIMTRRNLCDWEVEQLVGLLDSLKNINLVQSLEDSCCGSVGESCLAGVSSTKSGDFSLAVVSSKGCCESGVAEKGDRWYWDIQLAIPQDPPKLLSSWAVLRPKSVICIGSCWIPPPMDYFKMNVDGAVSSLGMVAELKAIKKGIDIFVSSVWASKGRLIVESDSKTAVEWIKYQNSVPLYLSIFVKEIVSAVSRYQIVIRWIPRCCNCEADKLAKEGIG</sequence>
<dbReference type="SUPFAM" id="SSF56219">
    <property type="entry name" value="DNase I-like"/>
    <property type="match status" value="1"/>
</dbReference>
<dbReference type="InterPro" id="IPR023214">
    <property type="entry name" value="HAD_sf"/>
</dbReference>